<dbReference type="Gene3D" id="1.10.357.10">
    <property type="entry name" value="Tetracycline Repressor, domain 2"/>
    <property type="match status" value="1"/>
</dbReference>
<evidence type="ECO:0000259" key="5">
    <source>
        <dbReference type="PROSITE" id="PS50977"/>
    </source>
</evidence>
<dbReference type="Pfam" id="PF00440">
    <property type="entry name" value="TetR_N"/>
    <property type="match status" value="1"/>
</dbReference>
<dbReference type="PANTHER" id="PTHR30055:SF234">
    <property type="entry name" value="HTH-TYPE TRANSCRIPTIONAL REGULATOR BETI"/>
    <property type="match status" value="1"/>
</dbReference>
<dbReference type="GO" id="GO:0003700">
    <property type="term" value="F:DNA-binding transcription factor activity"/>
    <property type="evidence" value="ECO:0007669"/>
    <property type="project" value="TreeGrafter"/>
</dbReference>
<gene>
    <name evidence="6" type="ORF">Ga0074812_115112</name>
</gene>
<evidence type="ECO:0000313" key="6">
    <source>
        <dbReference type="EMBL" id="CUU57910.1"/>
    </source>
</evidence>
<dbReference type="RefSeq" id="WP_091280159.1">
    <property type="nucleotide sequence ID" value="NZ_FAOZ01000015.1"/>
</dbReference>
<evidence type="ECO:0000256" key="2">
    <source>
        <dbReference type="ARBA" id="ARBA00023125"/>
    </source>
</evidence>
<dbReference type="PRINTS" id="PR00455">
    <property type="entry name" value="HTHTETR"/>
</dbReference>
<dbReference type="InterPro" id="IPR050109">
    <property type="entry name" value="HTH-type_TetR-like_transc_reg"/>
</dbReference>
<evidence type="ECO:0000256" key="1">
    <source>
        <dbReference type="ARBA" id="ARBA00023015"/>
    </source>
</evidence>
<dbReference type="PROSITE" id="PS50977">
    <property type="entry name" value="HTH_TETR_2"/>
    <property type="match status" value="1"/>
</dbReference>
<reference evidence="7" key="1">
    <citation type="submission" date="2015-11" db="EMBL/GenBank/DDBJ databases">
        <authorList>
            <person name="Varghese N."/>
        </authorList>
    </citation>
    <scope>NUCLEOTIDE SEQUENCE [LARGE SCALE GENOMIC DNA]</scope>
    <source>
        <strain evidence="7">DSM 45899</strain>
    </source>
</reference>
<dbReference type="InterPro" id="IPR001647">
    <property type="entry name" value="HTH_TetR"/>
</dbReference>
<dbReference type="AlphaFoldDB" id="A0A0S4QU12"/>
<dbReference type="PANTHER" id="PTHR30055">
    <property type="entry name" value="HTH-TYPE TRANSCRIPTIONAL REGULATOR RUTR"/>
    <property type="match status" value="1"/>
</dbReference>
<protein>
    <submittedName>
        <fullName evidence="6">Regulatory protein, tetR family</fullName>
    </submittedName>
</protein>
<name>A0A0S4QU12_9ACTN</name>
<evidence type="ECO:0000313" key="7">
    <source>
        <dbReference type="Proteomes" id="UP000198802"/>
    </source>
</evidence>
<dbReference type="SUPFAM" id="SSF46689">
    <property type="entry name" value="Homeodomain-like"/>
    <property type="match status" value="1"/>
</dbReference>
<sequence>MRPTTTARPAVRLAEISYSPAQVRVLTAALDLFADNGVAGTTLQMIADRMGVTKAAIYHQFRTKEEIVIATADYHSVPLEAAVERAEAAQDRVEARRVLLQQLIDFAVRNRAGVSAWRGDPVMTRILMKHEPFRGLTERIYTLLVNEDAGAVGVDAGAVRADRLGEERENDSRIPAAILVGVITAVGQPGLAAIDPQILREQVFRYACRLLNLPD</sequence>
<keyword evidence="7" id="KW-1185">Reference proteome</keyword>
<keyword evidence="2 4" id="KW-0238">DNA-binding</keyword>
<evidence type="ECO:0000256" key="4">
    <source>
        <dbReference type="PROSITE-ProRule" id="PRU00335"/>
    </source>
</evidence>
<feature type="DNA-binding region" description="H-T-H motif" evidence="4">
    <location>
        <begin position="42"/>
        <end position="61"/>
    </location>
</feature>
<evidence type="ECO:0000256" key="3">
    <source>
        <dbReference type="ARBA" id="ARBA00023163"/>
    </source>
</evidence>
<dbReference type="InterPro" id="IPR009057">
    <property type="entry name" value="Homeodomain-like_sf"/>
</dbReference>
<keyword evidence="1" id="KW-0805">Transcription regulation</keyword>
<feature type="domain" description="HTH tetR-type" evidence="5">
    <location>
        <begin position="19"/>
        <end position="79"/>
    </location>
</feature>
<dbReference type="EMBL" id="FAOZ01000015">
    <property type="protein sequence ID" value="CUU57910.1"/>
    <property type="molecule type" value="Genomic_DNA"/>
</dbReference>
<dbReference type="GO" id="GO:0000976">
    <property type="term" value="F:transcription cis-regulatory region binding"/>
    <property type="evidence" value="ECO:0007669"/>
    <property type="project" value="TreeGrafter"/>
</dbReference>
<accession>A0A0S4QU12</accession>
<organism evidence="6 7">
    <name type="scientific">Parafrankia irregularis</name>
    <dbReference type="NCBI Taxonomy" id="795642"/>
    <lineage>
        <taxon>Bacteria</taxon>
        <taxon>Bacillati</taxon>
        <taxon>Actinomycetota</taxon>
        <taxon>Actinomycetes</taxon>
        <taxon>Frankiales</taxon>
        <taxon>Frankiaceae</taxon>
        <taxon>Parafrankia</taxon>
    </lineage>
</organism>
<proteinExistence type="predicted"/>
<keyword evidence="3" id="KW-0804">Transcription</keyword>
<dbReference type="Proteomes" id="UP000198802">
    <property type="component" value="Unassembled WGS sequence"/>
</dbReference>